<evidence type="ECO:0000313" key="2">
    <source>
        <dbReference type="Proteomes" id="UP000269945"/>
    </source>
</evidence>
<dbReference type="EMBL" id="CYRY02041131">
    <property type="protein sequence ID" value="VCX31380.1"/>
    <property type="molecule type" value="Genomic_DNA"/>
</dbReference>
<name>A0A9X9M3I9_GULGU</name>
<sequence length="42" mass="4568">MPSTMVREAYHSADCQLALAHARVWAGTVSVLDTAQYPVGTY</sequence>
<protein>
    <submittedName>
        <fullName evidence="1">Uncharacterized protein</fullName>
    </submittedName>
</protein>
<accession>A0A9X9M3I9</accession>
<dbReference type="Proteomes" id="UP000269945">
    <property type="component" value="Unassembled WGS sequence"/>
</dbReference>
<dbReference type="AlphaFoldDB" id="A0A9X9M3I9"/>
<evidence type="ECO:0000313" key="1">
    <source>
        <dbReference type="EMBL" id="VCX31380.1"/>
    </source>
</evidence>
<reference evidence="1 2" key="1">
    <citation type="submission" date="2018-10" db="EMBL/GenBank/DDBJ databases">
        <authorList>
            <person name="Ekblom R."/>
            <person name="Jareborg N."/>
        </authorList>
    </citation>
    <scope>NUCLEOTIDE SEQUENCE [LARGE SCALE GENOMIC DNA]</scope>
    <source>
        <tissue evidence="1">Muscle</tissue>
    </source>
</reference>
<comment type="caution">
    <text evidence="1">The sequence shown here is derived from an EMBL/GenBank/DDBJ whole genome shotgun (WGS) entry which is preliminary data.</text>
</comment>
<organism evidence="1 2">
    <name type="scientific">Gulo gulo</name>
    <name type="common">Wolverine</name>
    <name type="synonym">Gluton</name>
    <dbReference type="NCBI Taxonomy" id="48420"/>
    <lineage>
        <taxon>Eukaryota</taxon>
        <taxon>Metazoa</taxon>
        <taxon>Chordata</taxon>
        <taxon>Craniata</taxon>
        <taxon>Vertebrata</taxon>
        <taxon>Euteleostomi</taxon>
        <taxon>Mammalia</taxon>
        <taxon>Eutheria</taxon>
        <taxon>Laurasiatheria</taxon>
        <taxon>Carnivora</taxon>
        <taxon>Caniformia</taxon>
        <taxon>Musteloidea</taxon>
        <taxon>Mustelidae</taxon>
        <taxon>Guloninae</taxon>
        <taxon>Gulo</taxon>
    </lineage>
</organism>
<proteinExistence type="predicted"/>
<gene>
    <name evidence="1" type="ORF">BN2614_LOCUS1</name>
</gene>
<keyword evidence="2" id="KW-1185">Reference proteome</keyword>